<comment type="catalytic activity">
    <reaction evidence="1">
        <text>ATP + protein L-histidine = ADP + protein N-phospho-L-histidine.</text>
        <dbReference type="EC" id="2.7.13.3"/>
    </reaction>
</comment>
<feature type="domain" description="Response regulatory" evidence="13">
    <location>
        <begin position="1130"/>
        <end position="1275"/>
    </location>
</feature>
<dbReference type="GO" id="GO:0009736">
    <property type="term" value="P:cytokinin-activated signaling pathway"/>
    <property type="evidence" value="ECO:0007669"/>
    <property type="project" value="UniProtKB-KW"/>
</dbReference>
<keyword evidence="4 9" id="KW-0597">Phosphoprotein</keyword>
<keyword evidence="8" id="KW-0902">Two-component regulatory system</keyword>
<gene>
    <name evidence="14" type="ORF">COCNU_08G008710</name>
</gene>
<dbReference type="EMBL" id="CM017879">
    <property type="protein sequence ID" value="KAG1359425.1"/>
    <property type="molecule type" value="Genomic_DNA"/>
</dbReference>
<comment type="function">
    <text evidence="2">Cytokinin receptor related to bacterial two-component regulators. Functions as a histidine kinase and transmits the stress signal to a downstream MAPK cascade.</text>
</comment>
<reference evidence="14" key="2">
    <citation type="submission" date="2019-07" db="EMBL/GenBank/DDBJ databases">
        <authorList>
            <person name="Yang Y."/>
            <person name="Bocs S."/>
            <person name="Baudouin L."/>
        </authorList>
    </citation>
    <scope>NUCLEOTIDE SEQUENCE</scope>
    <source>
        <tissue evidence="14">Spear leaf of Hainan Tall coconut</tissue>
    </source>
</reference>
<comment type="caution">
    <text evidence="14">The sequence shown here is derived from an EMBL/GenBank/DDBJ whole genome shotgun (WGS) entry which is preliminary data.</text>
</comment>
<dbReference type="InterPro" id="IPR003661">
    <property type="entry name" value="HisK_dim/P_dom"/>
</dbReference>
<dbReference type="Pfam" id="PF00072">
    <property type="entry name" value="Response_reg"/>
    <property type="match status" value="1"/>
</dbReference>
<dbReference type="CDD" id="cd00082">
    <property type="entry name" value="HisKA"/>
    <property type="match status" value="1"/>
</dbReference>
<evidence type="ECO:0000256" key="9">
    <source>
        <dbReference type="PROSITE-ProRule" id="PRU00169"/>
    </source>
</evidence>
<evidence type="ECO:0000256" key="7">
    <source>
        <dbReference type="ARBA" id="ARBA00022864"/>
    </source>
</evidence>
<feature type="transmembrane region" description="Helical" evidence="11">
    <location>
        <begin position="409"/>
        <end position="435"/>
    </location>
</feature>
<keyword evidence="11" id="KW-0812">Transmembrane</keyword>
<dbReference type="SUPFAM" id="SSF52172">
    <property type="entry name" value="CheY-like"/>
    <property type="match status" value="1"/>
</dbReference>
<evidence type="ECO:0000256" key="4">
    <source>
        <dbReference type="ARBA" id="ARBA00022553"/>
    </source>
</evidence>
<organism evidence="14 15">
    <name type="scientific">Cocos nucifera</name>
    <name type="common">Coconut palm</name>
    <dbReference type="NCBI Taxonomy" id="13894"/>
    <lineage>
        <taxon>Eukaryota</taxon>
        <taxon>Viridiplantae</taxon>
        <taxon>Streptophyta</taxon>
        <taxon>Embryophyta</taxon>
        <taxon>Tracheophyta</taxon>
        <taxon>Spermatophyta</taxon>
        <taxon>Magnoliopsida</taxon>
        <taxon>Liliopsida</taxon>
        <taxon>Arecaceae</taxon>
        <taxon>Arecoideae</taxon>
        <taxon>Cocoseae</taxon>
        <taxon>Attaleinae</taxon>
        <taxon>Cocos</taxon>
    </lineage>
</organism>
<reference evidence="14" key="1">
    <citation type="journal article" date="2017" name="Gigascience">
        <title>The genome draft of coconut (Cocos nucifera).</title>
        <authorList>
            <person name="Xiao Y."/>
            <person name="Xu P."/>
            <person name="Fan H."/>
            <person name="Baudouin L."/>
            <person name="Xia W."/>
            <person name="Bocs S."/>
            <person name="Xu J."/>
            <person name="Li Q."/>
            <person name="Guo A."/>
            <person name="Zhou L."/>
            <person name="Li J."/>
            <person name="Wu Y."/>
            <person name="Ma Z."/>
            <person name="Armero A."/>
            <person name="Issali A.E."/>
            <person name="Liu N."/>
            <person name="Peng M."/>
            <person name="Yang Y."/>
        </authorList>
    </citation>
    <scope>NUCLEOTIDE SEQUENCE</scope>
    <source>
        <tissue evidence="14">Spear leaf of Hainan Tall coconut</tissue>
    </source>
</reference>
<evidence type="ECO:0000313" key="15">
    <source>
        <dbReference type="Proteomes" id="UP000797356"/>
    </source>
</evidence>
<evidence type="ECO:0000313" key="14">
    <source>
        <dbReference type="EMBL" id="KAG1359425.1"/>
    </source>
</evidence>
<feature type="compositionally biased region" description="Polar residues" evidence="10">
    <location>
        <begin position="940"/>
        <end position="952"/>
    </location>
</feature>
<dbReference type="SMART" id="SM00387">
    <property type="entry name" value="HATPase_c"/>
    <property type="match status" value="1"/>
</dbReference>
<feature type="domain" description="Histidine kinase" evidence="12">
    <location>
        <begin position="472"/>
        <end position="699"/>
    </location>
</feature>
<dbReference type="SUPFAM" id="SSF47384">
    <property type="entry name" value="Homodimeric domain of signal transducing histidine kinase"/>
    <property type="match status" value="1"/>
</dbReference>
<evidence type="ECO:0000256" key="6">
    <source>
        <dbReference type="ARBA" id="ARBA00022777"/>
    </source>
</evidence>
<dbReference type="PRINTS" id="PR00344">
    <property type="entry name" value="BCTRLSENSOR"/>
</dbReference>
<evidence type="ECO:0000259" key="13">
    <source>
        <dbReference type="PROSITE" id="PS50110"/>
    </source>
</evidence>
<dbReference type="InterPro" id="IPR036890">
    <property type="entry name" value="HATPase_C_sf"/>
</dbReference>
<dbReference type="SMART" id="SM00388">
    <property type="entry name" value="HisKA"/>
    <property type="match status" value="1"/>
</dbReference>
<dbReference type="PANTHER" id="PTHR43711">
    <property type="entry name" value="TWO-COMPONENT HISTIDINE KINASE"/>
    <property type="match status" value="1"/>
</dbReference>
<dbReference type="SMART" id="SM00448">
    <property type="entry name" value="REC"/>
    <property type="match status" value="1"/>
</dbReference>
<dbReference type="Pfam" id="PF00512">
    <property type="entry name" value="HisKA"/>
    <property type="match status" value="1"/>
</dbReference>
<dbReference type="InterPro" id="IPR001789">
    <property type="entry name" value="Sig_transdc_resp-reg_receiver"/>
</dbReference>
<dbReference type="SUPFAM" id="SSF55874">
    <property type="entry name" value="ATPase domain of HSP90 chaperone/DNA topoisomerase II/histidine kinase"/>
    <property type="match status" value="1"/>
</dbReference>
<dbReference type="InterPro" id="IPR036097">
    <property type="entry name" value="HisK_dim/P_sf"/>
</dbReference>
<evidence type="ECO:0000256" key="1">
    <source>
        <dbReference type="ARBA" id="ARBA00000085"/>
    </source>
</evidence>
<dbReference type="InterPro" id="IPR050736">
    <property type="entry name" value="Sensor_HK_Regulatory"/>
</dbReference>
<dbReference type="Gene3D" id="1.10.287.130">
    <property type="match status" value="1"/>
</dbReference>
<feature type="transmembrane region" description="Helical" evidence="11">
    <location>
        <begin position="46"/>
        <end position="72"/>
    </location>
</feature>
<dbReference type="Pfam" id="PF02518">
    <property type="entry name" value="HATPase_c"/>
    <property type="match status" value="1"/>
</dbReference>
<evidence type="ECO:0000256" key="11">
    <source>
        <dbReference type="SAM" id="Phobius"/>
    </source>
</evidence>
<dbReference type="OrthoDB" id="10266508at2759"/>
<dbReference type="PROSITE" id="PS50109">
    <property type="entry name" value="HIS_KIN"/>
    <property type="match status" value="1"/>
</dbReference>
<proteinExistence type="predicted"/>
<evidence type="ECO:0000256" key="3">
    <source>
        <dbReference type="ARBA" id="ARBA00012438"/>
    </source>
</evidence>
<keyword evidence="7" id="KW-0932">Cytokinin signaling pathway</keyword>
<sequence length="1279" mass="144865">MLFKKLHTFINWRENRSSALPQRRMTHEEAEEEEFSYRTTPCLSSYYSIFVARLAIMVMLAILIGMLTMLTWHFTRVYTTKTINSLAYGLRYEILQRPILRMWNILNSTVELTMAQVKLSEYVIGSYDKPSAQEQVELHQVMRNVTWALFSSRRALDAITISYRNGFVQAFHRDRLSNNTFYIYSELVSEGEAQGAHLHISRDKNASAILYRERLNPVTGEKEGDRRQIPPDDLINIAGLPEVRDGSASWHVAVCKFTDSPLLSAALPVRHPNEGSIVAAVGVTTAFKGVGQLMKELVDFHSGYMYLTSLEGYVIATSTDAPLLRNTTTGRKLMMATDLEDHIPRAGAEWLQRAHGNKFPSNHEVHAENVLLGNQRYYIDSFFLNLKRLPLVGVIIIPRKYIMGKVDHIGFTTLVIMISASICILAIGCVCILILTSGVSKAMKLKAQLISHLDARRRAEASSNYKSQFLANMSHELRTPMAAVIGLLDILIYDNCLTNEQFATLTQIRKCSTALLRLLNNILDLSKVESGKLVLEEAEFDLGRELEGLVDMFSVQCIDHNVETILDLSEGHIILRGWCESSNCTRLPKGSKDQKMSQCTPRNKLKQNESILKKEYQKNDRITLWFEVEDTGCGIDPSKWESVFESFEQADPSTTRMHGGTGLGLCIVRNLVNKMGGEIKVVKKDGQGTLMQLYLVLGMPEDVTVNGFQTEFRRYSVKVLLALHGRQSRFIMSQWLREKGVFTWEASEWNGLTQILRQVFQENMECSTSESLNMSRMRVVPRETNLHKMGGSDVLIVVDIALLDQSTNIWNQQLIFLEQYHGKAKFAWMLSHDTSNAIKVELQRRGHFLTVMKPLYKTKMIHILDAVVNEVHFKNQKGRNLLNSTMDEDLHESHELDSIHFDAISSDESNTSDLEKQDSKINTFSSEEEIIERIPESHQPHSSSRKMSTQRVSMDKIIKKTNILLAMENSLNMSEDFIKTDRHGNKSMDYSCWYEYKDIKKNMISSTNDELQDIKPHSAVGNKDAFLNLNQLHNEEESMIKQECQWNAEPTLYEKGETKQKMMAKRNLASSGNAQAEGMEKQLSTERSTELTCRSSRLLNSQDMHYRVHKCDCVASNTIVPDQNPLEGLHILLAEDNPILQRVATAMLEKKGAKVVAVGDGMQAVDAIKCMLCAEESKRQNSTHQDGVAGLSELQKYPSFDLVLMDCQMPKLDGYEATKAIRNLEARTSLHIPIIAVTAHAMSSDEAKCLDVGMDAYLTKPIDSKLMVSTVLSLTQRDV</sequence>
<dbReference type="Gene3D" id="3.40.50.2300">
    <property type="match status" value="1"/>
</dbReference>
<dbReference type="InterPro" id="IPR003594">
    <property type="entry name" value="HATPase_dom"/>
</dbReference>
<name>A0A8K0IIX8_COCNU</name>
<feature type="region of interest" description="Disordered" evidence="10">
    <location>
        <begin position="933"/>
        <end position="952"/>
    </location>
</feature>
<keyword evidence="11" id="KW-0472">Membrane</keyword>
<dbReference type="InterPro" id="IPR005467">
    <property type="entry name" value="His_kinase_dom"/>
</dbReference>
<dbReference type="CDD" id="cd17546">
    <property type="entry name" value="REC_hyHK_CKI1_RcsC-like"/>
    <property type="match status" value="1"/>
</dbReference>
<keyword evidence="6 14" id="KW-0418">Kinase</keyword>
<evidence type="ECO:0000256" key="2">
    <source>
        <dbReference type="ARBA" id="ARBA00002427"/>
    </source>
</evidence>
<protein>
    <recommendedName>
        <fullName evidence="3">histidine kinase</fullName>
        <ecNumber evidence="3">2.7.13.3</ecNumber>
    </recommendedName>
</protein>
<accession>A0A8K0IIX8</accession>
<keyword evidence="5" id="KW-0808">Transferase</keyword>
<evidence type="ECO:0000259" key="12">
    <source>
        <dbReference type="PROSITE" id="PS50109"/>
    </source>
</evidence>
<dbReference type="PROSITE" id="PS50110">
    <property type="entry name" value="RESPONSE_REGULATORY"/>
    <property type="match status" value="1"/>
</dbReference>
<dbReference type="GO" id="GO:0000155">
    <property type="term" value="F:phosphorelay sensor kinase activity"/>
    <property type="evidence" value="ECO:0007669"/>
    <property type="project" value="InterPro"/>
</dbReference>
<evidence type="ECO:0000256" key="5">
    <source>
        <dbReference type="ARBA" id="ARBA00022679"/>
    </source>
</evidence>
<dbReference type="AlphaFoldDB" id="A0A8K0IIX8"/>
<dbReference type="PANTHER" id="PTHR43711:SF1">
    <property type="entry name" value="HISTIDINE KINASE 1"/>
    <property type="match status" value="1"/>
</dbReference>
<keyword evidence="11" id="KW-1133">Transmembrane helix</keyword>
<keyword evidence="15" id="KW-1185">Reference proteome</keyword>
<dbReference type="FunFam" id="1.10.287.130:FF:000025">
    <property type="entry name" value="Histidine kinase 1-like protein"/>
    <property type="match status" value="1"/>
</dbReference>
<dbReference type="InterPro" id="IPR011006">
    <property type="entry name" value="CheY-like_superfamily"/>
</dbReference>
<dbReference type="Proteomes" id="UP000797356">
    <property type="component" value="Chromosome 8"/>
</dbReference>
<dbReference type="Gene3D" id="3.30.565.10">
    <property type="entry name" value="Histidine kinase-like ATPase, C-terminal domain"/>
    <property type="match status" value="1"/>
</dbReference>
<evidence type="ECO:0000256" key="10">
    <source>
        <dbReference type="SAM" id="MobiDB-lite"/>
    </source>
</evidence>
<dbReference type="InterPro" id="IPR004358">
    <property type="entry name" value="Sig_transdc_His_kin-like_C"/>
</dbReference>
<evidence type="ECO:0000256" key="8">
    <source>
        <dbReference type="ARBA" id="ARBA00023012"/>
    </source>
</evidence>
<dbReference type="EC" id="2.7.13.3" evidence="3"/>
<feature type="modified residue" description="4-aspartylphosphate" evidence="9">
    <location>
        <position position="1206"/>
    </location>
</feature>